<dbReference type="PANTHER" id="PTHR38457:SF1">
    <property type="entry name" value="REGULATOR ABRB-RELATED"/>
    <property type="match status" value="1"/>
</dbReference>
<dbReference type="GO" id="GO:0010468">
    <property type="term" value="P:regulation of gene expression"/>
    <property type="evidence" value="ECO:0007669"/>
    <property type="project" value="InterPro"/>
</dbReference>
<comment type="caution">
    <text evidence="3">The sequence shown here is derived from an EMBL/GenBank/DDBJ whole genome shotgun (WGS) entry which is preliminary data.</text>
</comment>
<dbReference type="InterPro" id="IPR017516">
    <property type="entry name" value="AbrB_dup"/>
</dbReference>
<keyword evidence="2" id="KW-0472">Membrane</keyword>
<feature type="transmembrane region" description="Helical" evidence="2">
    <location>
        <begin position="146"/>
        <end position="164"/>
    </location>
</feature>
<accession>A0A7Y9IW40</accession>
<proteinExistence type="predicted"/>
<dbReference type="PANTHER" id="PTHR38457">
    <property type="entry name" value="REGULATOR ABRB-RELATED"/>
    <property type="match status" value="1"/>
</dbReference>
<feature type="transmembrane region" description="Helical" evidence="2">
    <location>
        <begin position="41"/>
        <end position="74"/>
    </location>
</feature>
<reference evidence="3 4" key="1">
    <citation type="submission" date="2020-07" db="EMBL/GenBank/DDBJ databases">
        <title>Genomic Encyclopedia of Type Strains, Phase IV (KMG-V): Genome sequencing to study the core and pangenomes of soil and plant-associated prokaryotes.</title>
        <authorList>
            <person name="Whitman W."/>
        </authorList>
    </citation>
    <scope>NUCLEOTIDE SEQUENCE [LARGE SCALE GENOMIC DNA]</scope>
    <source>
        <strain evidence="3 4">SAS40</strain>
    </source>
</reference>
<dbReference type="PIRSF" id="PIRSF038991">
    <property type="entry name" value="Protein_AbrB"/>
    <property type="match status" value="1"/>
</dbReference>
<dbReference type="Pfam" id="PF05145">
    <property type="entry name" value="AbrB"/>
    <property type="match status" value="1"/>
</dbReference>
<evidence type="ECO:0000313" key="4">
    <source>
        <dbReference type="Proteomes" id="UP000542125"/>
    </source>
</evidence>
<dbReference type="AlphaFoldDB" id="A0A7Y9IW40"/>
<gene>
    <name evidence="3" type="ORF">FHW18_003428</name>
</gene>
<evidence type="ECO:0000313" key="3">
    <source>
        <dbReference type="EMBL" id="NYE84157.1"/>
    </source>
</evidence>
<dbReference type="NCBIfam" id="TIGR03082">
    <property type="entry name" value="Gneg_AbrB_dup"/>
    <property type="match status" value="2"/>
</dbReference>
<evidence type="ECO:0008006" key="5">
    <source>
        <dbReference type="Google" id="ProtNLM"/>
    </source>
</evidence>
<dbReference type="InterPro" id="IPR007820">
    <property type="entry name" value="AbrB_fam"/>
</dbReference>
<feature type="transmembrane region" description="Helical" evidence="2">
    <location>
        <begin position="358"/>
        <end position="376"/>
    </location>
</feature>
<dbReference type="RefSeq" id="WP_179587881.1">
    <property type="nucleotide sequence ID" value="NZ_JACBYR010000001.1"/>
</dbReference>
<keyword evidence="2" id="KW-0812">Transmembrane</keyword>
<evidence type="ECO:0000256" key="2">
    <source>
        <dbReference type="SAM" id="Phobius"/>
    </source>
</evidence>
<feature type="transmembrane region" description="Helical" evidence="2">
    <location>
        <begin position="176"/>
        <end position="194"/>
    </location>
</feature>
<organism evidence="3 4">
    <name type="scientific">Pigmentiphaga litoralis</name>
    <dbReference type="NCBI Taxonomy" id="516702"/>
    <lineage>
        <taxon>Bacteria</taxon>
        <taxon>Pseudomonadati</taxon>
        <taxon>Pseudomonadota</taxon>
        <taxon>Betaproteobacteria</taxon>
        <taxon>Burkholderiales</taxon>
        <taxon>Alcaligenaceae</taxon>
        <taxon>Pigmentiphaga</taxon>
    </lineage>
</organism>
<dbReference type="EMBL" id="JACBYR010000001">
    <property type="protein sequence ID" value="NYE84157.1"/>
    <property type="molecule type" value="Genomic_DNA"/>
</dbReference>
<feature type="transmembrane region" description="Helical" evidence="2">
    <location>
        <begin position="300"/>
        <end position="322"/>
    </location>
</feature>
<sequence length="387" mass="40562">MSPIQPHVSPPPSLTATPDTPAGGPAPGGKPRVPYKRWAALLVLSIVFATLLELAGLSAALLLGPMIAAIIVAYVDGTLNVPKRPFLLAQGLIGCMIAHSIPATLLGEVLKDWPVFVLAVGSVIVASVIIGWLMTRWQVLPGTTSIWGAFPGAASAMTLMAEAYGADFRLVAFMQYVRVVLVAIVASTLTRIWVSDASVAATAPVAHILWFPPLNPVDFAKTLALAAGGAWVALRLRIPAGPLLVPMVVGIVLQNVFGMTLVLPPWLLALAYGLVGWSIGLRFTRPILSYAMKTLPQVLIAVVTLITVCGGFAVMLVVFAGIDPLTAYLATSPGGADSVAIIAASSNVDMPFVMAMQTGRFVVVLLIGPGLARFIARRSGIKDIPTR</sequence>
<name>A0A7Y9IW40_9BURK</name>
<protein>
    <recommendedName>
        <fullName evidence="5">Ammonia monooxygenase</fullName>
    </recommendedName>
</protein>
<feature type="transmembrane region" description="Helical" evidence="2">
    <location>
        <begin position="86"/>
        <end position="106"/>
    </location>
</feature>
<feature type="region of interest" description="Disordered" evidence="1">
    <location>
        <begin position="1"/>
        <end position="29"/>
    </location>
</feature>
<feature type="transmembrane region" description="Helical" evidence="2">
    <location>
        <begin position="113"/>
        <end position="134"/>
    </location>
</feature>
<dbReference type="GO" id="GO:0016020">
    <property type="term" value="C:membrane"/>
    <property type="evidence" value="ECO:0007669"/>
    <property type="project" value="InterPro"/>
</dbReference>
<keyword evidence="2" id="KW-1133">Transmembrane helix</keyword>
<dbReference type="Proteomes" id="UP000542125">
    <property type="component" value="Unassembled WGS sequence"/>
</dbReference>
<evidence type="ECO:0000256" key="1">
    <source>
        <dbReference type="SAM" id="MobiDB-lite"/>
    </source>
</evidence>
<keyword evidence="4" id="KW-1185">Reference proteome</keyword>